<dbReference type="Pfam" id="PF13408">
    <property type="entry name" value="Zn_ribbon_recom"/>
    <property type="match status" value="1"/>
</dbReference>
<proteinExistence type="predicted"/>
<dbReference type="GO" id="GO:0000150">
    <property type="term" value="F:DNA strand exchange activity"/>
    <property type="evidence" value="ECO:0007669"/>
    <property type="project" value="InterPro"/>
</dbReference>
<dbReference type="EMBL" id="WELG01000002">
    <property type="protein sequence ID" value="KAB7528426.1"/>
    <property type="molecule type" value="Genomic_DNA"/>
</dbReference>
<evidence type="ECO:0000259" key="1">
    <source>
        <dbReference type="PROSITE" id="PS51737"/>
    </source>
</evidence>
<evidence type="ECO:0000313" key="2">
    <source>
        <dbReference type="EMBL" id="KAB7528426.1"/>
    </source>
</evidence>
<dbReference type="OrthoDB" id="1094757at2"/>
<dbReference type="InterPro" id="IPR025827">
    <property type="entry name" value="Zn_ribbon_recom_dom"/>
</dbReference>
<dbReference type="AlphaFoldDB" id="A0A6I1E4D0"/>
<dbReference type="Proteomes" id="UP000429785">
    <property type="component" value="Unassembled WGS sequence"/>
</dbReference>
<organism evidence="2 3">
    <name type="scientific">Flagellimonas olearia</name>
    <dbReference type="NCBI Taxonomy" id="552546"/>
    <lineage>
        <taxon>Bacteria</taxon>
        <taxon>Pseudomonadati</taxon>
        <taxon>Bacteroidota</taxon>
        <taxon>Flavobacteriia</taxon>
        <taxon>Flavobacteriales</taxon>
        <taxon>Flavobacteriaceae</taxon>
        <taxon>Flagellimonas</taxon>
    </lineage>
</organism>
<dbReference type="RefSeq" id="WP_152131799.1">
    <property type="nucleotide sequence ID" value="NZ_WELG01000002.1"/>
</dbReference>
<name>A0A6I1E4D0_9FLAO</name>
<dbReference type="Gene3D" id="3.90.1750.20">
    <property type="entry name" value="Putative Large Serine Recombinase, Chain B, Domain 2"/>
    <property type="match status" value="1"/>
</dbReference>
<protein>
    <recommendedName>
        <fullName evidence="1">Recombinase domain-containing protein</fullName>
    </recommendedName>
</protein>
<dbReference type="InterPro" id="IPR036162">
    <property type="entry name" value="Resolvase-like_N_sf"/>
</dbReference>
<feature type="domain" description="Recombinase" evidence="1">
    <location>
        <begin position="154"/>
        <end position="258"/>
    </location>
</feature>
<dbReference type="SUPFAM" id="SSF53041">
    <property type="entry name" value="Resolvase-like"/>
    <property type="match status" value="1"/>
</dbReference>
<dbReference type="SMART" id="SM00857">
    <property type="entry name" value="Resolvase"/>
    <property type="match status" value="1"/>
</dbReference>
<dbReference type="PROSITE" id="PS51737">
    <property type="entry name" value="RECOMBINASE_DNA_BIND"/>
    <property type="match status" value="1"/>
</dbReference>
<comment type="caution">
    <text evidence="2">The sequence shown here is derived from an EMBL/GenBank/DDBJ whole genome shotgun (WGS) entry which is preliminary data.</text>
</comment>
<dbReference type="InterPro" id="IPR006119">
    <property type="entry name" value="Resolv_N"/>
</dbReference>
<dbReference type="InterPro" id="IPR011109">
    <property type="entry name" value="DNA_bind_recombinase_dom"/>
</dbReference>
<dbReference type="PANTHER" id="PTHR30461:SF23">
    <property type="entry name" value="DNA RECOMBINASE-RELATED"/>
    <property type="match status" value="1"/>
</dbReference>
<dbReference type="Pfam" id="PF00239">
    <property type="entry name" value="Resolvase"/>
    <property type="match status" value="1"/>
</dbReference>
<dbReference type="Pfam" id="PF07508">
    <property type="entry name" value="Recombinase"/>
    <property type="match status" value="1"/>
</dbReference>
<dbReference type="InterPro" id="IPR050639">
    <property type="entry name" value="SSR_resolvase"/>
</dbReference>
<evidence type="ECO:0000313" key="3">
    <source>
        <dbReference type="Proteomes" id="UP000429785"/>
    </source>
</evidence>
<gene>
    <name evidence="2" type="ORF">F8C76_11220</name>
</gene>
<dbReference type="CDD" id="cd00338">
    <property type="entry name" value="Ser_Recombinase"/>
    <property type="match status" value="1"/>
</dbReference>
<dbReference type="GO" id="GO:0003677">
    <property type="term" value="F:DNA binding"/>
    <property type="evidence" value="ECO:0007669"/>
    <property type="project" value="InterPro"/>
</dbReference>
<dbReference type="Gene3D" id="3.40.50.1390">
    <property type="entry name" value="Resolvase, N-terminal catalytic domain"/>
    <property type="match status" value="1"/>
</dbReference>
<dbReference type="InterPro" id="IPR038109">
    <property type="entry name" value="DNA_bind_recomb_sf"/>
</dbReference>
<sequence>MLAIYVRKSRDRKKEKSLKEQKLLGQEFAIENNLEFKIFDEGIVSGQKGQEERPKFAQLIDAIKHNKISGVYIWDSSRLARNEISWHIFANLLRDTGTILYDNGVAADFSNENTYLFYTIKAGMDAHFARVTAKKIKTVLRRNAIDKIPHGLLPYGYTTDINGKWKINDEEAKTVKLIFDLYEKGYGYIRIAHYLNEMGIDTRYTIEWTPATIRYMIYNKTYSGSAKFSDITIDVPPIIEAHRHQKLIDGISNRYKKPGAKAKKYILNEVMYCGKCGTRYTISQRKRNAYYRCLSEVNRGVEKCYSKALRAWAIDKLVFENILFGKELYEHAKKAYLEGGNETEKNKLKKRLSYHHEKLEKLKSQLARNYKAYVRTGGDFDLYLLEKKRIDKEILETDDTINVIMKSLEQIKNSDRILEELNIDLNQLPKQKNKQIIKEVLKKRQFEKNIMKINQTISYDEKVALVEKYIKRLNVNYQNKPIHISIEFNIPVPTIEILVESRYYAAKNLTNNNYYFLRDFGKRPDIIHARMQDEFANYPPN</sequence>
<reference evidence="2 3" key="1">
    <citation type="submission" date="2019-10" db="EMBL/GenBank/DDBJ databases">
        <title>Muricauda olearia CL-SS4 JCM15563 genome.</title>
        <authorList>
            <person name="Liu L."/>
        </authorList>
    </citation>
    <scope>NUCLEOTIDE SEQUENCE [LARGE SCALE GENOMIC DNA]</scope>
    <source>
        <strain evidence="2 3">CL-SS4</strain>
    </source>
</reference>
<dbReference type="PANTHER" id="PTHR30461">
    <property type="entry name" value="DNA-INVERTASE FROM LAMBDOID PROPHAGE"/>
    <property type="match status" value="1"/>
</dbReference>
<accession>A0A6I1E4D0</accession>